<organism evidence="1 2">
    <name type="scientific">Galdieria partita</name>
    <dbReference type="NCBI Taxonomy" id="83374"/>
    <lineage>
        <taxon>Eukaryota</taxon>
        <taxon>Rhodophyta</taxon>
        <taxon>Bangiophyceae</taxon>
        <taxon>Galdieriales</taxon>
        <taxon>Galdieriaceae</taxon>
        <taxon>Galdieria</taxon>
    </lineage>
</organism>
<comment type="caution">
    <text evidence="1">The sequence shown here is derived from an EMBL/GenBank/DDBJ whole genome shotgun (WGS) entry which is preliminary data.</text>
</comment>
<reference evidence="1" key="1">
    <citation type="journal article" date="2022" name="Proc. Natl. Acad. Sci. U.S.A.">
        <title>Life cycle and functional genomics of the unicellular red alga Galdieria for elucidating algal and plant evolution and industrial use.</title>
        <authorList>
            <person name="Hirooka S."/>
            <person name="Itabashi T."/>
            <person name="Ichinose T.M."/>
            <person name="Onuma R."/>
            <person name="Fujiwara T."/>
            <person name="Yamashita S."/>
            <person name="Jong L.W."/>
            <person name="Tomita R."/>
            <person name="Iwane A.H."/>
            <person name="Miyagishima S.Y."/>
        </authorList>
    </citation>
    <scope>NUCLEOTIDE SEQUENCE</scope>
    <source>
        <strain evidence="1">NBRC 102759</strain>
    </source>
</reference>
<sequence>MNAKKKRRQVCDERSIPSKYKSVIEGASCFYLHQVKILDANGCLRHLLELDRTWKGSSSQPSTKLTLKGILVPPQHTEALVHGVQFQTLRIVDFSLDFAGFLWAIGEGPKHEDYYYLILSPDKEYEPFFYRLLRFKYFVLHLNSVCEQYDKANTVQEALELQSPWQAEGGPLNDQEIAQDAPIAFNLLKNSFSSEHPVLLDLERLSATGGEVSTEEESQINENVANTVEEAPLDSSRDIQDSISNAPSWSELAQVSTEKDKTTEKQQIERFCQMEGCSCFARDDSKYCSDECGLLKAFLTLRRLQYC</sequence>
<reference evidence="1" key="2">
    <citation type="submission" date="2022-01" db="EMBL/GenBank/DDBJ databases">
        <authorList>
            <person name="Hirooka S."/>
            <person name="Miyagishima S.Y."/>
        </authorList>
    </citation>
    <scope>NUCLEOTIDE SEQUENCE</scope>
    <source>
        <strain evidence="1">NBRC 102759</strain>
    </source>
</reference>
<keyword evidence="2" id="KW-1185">Reference proteome</keyword>
<protein>
    <submittedName>
        <fullName evidence="1">Uncharacterized protein</fullName>
    </submittedName>
</protein>
<dbReference type="Proteomes" id="UP001061958">
    <property type="component" value="Unassembled WGS sequence"/>
</dbReference>
<gene>
    <name evidence="1" type="ORF">GpartN1_g2511.t1</name>
</gene>
<dbReference type="EMBL" id="BQMJ01000018">
    <property type="protein sequence ID" value="GJQ10720.1"/>
    <property type="molecule type" value="Genomic_DNA"/>
</dbReference>
<dbReference type="AlphaFoldDB" id="A0A9C7UPP1"/>
<dbReference type="OrthoDB" id="7486at2759"/>
<proteinExistence type="predicted"/>
<accession>A0A9C7UPP1</accession>
<name>A0A9C7UPP1_9RHOD</name>
<evidence type="ECO:0000313" key="1">
    <source>
        <dbReference type="EMBL" id="GJQ10720.1"/>
    </source>
</evidence>
<evidence type="ECO:0000313" key="2">
    <source>
        <dbReference type="Proteomes" id="UP001061958"/>
    </source>
</evidence>